<dbReference type="RefSeq" id="WP_091957671.1">
    <property type="nucleotide sequence ID" value="NZ_FMAI01000007.1"/>
</dbReference>
<keyword evidence="2" id="KW-0645">Protease</keyword>
<feature type="region of interest" description="Disordered" evidence="6">
    <location>
        <begin position="26"/>
        <end position="81"/>
    </location>
</feature>
<organism evidence="8 9">
    <name type="scientific">Bradyrhizobium shewense</name>
    <dbReference type="NCBI Taxonomy" id="1761772"/>
    <lineage>
        <taxon>Bacteria</taxon>
        <taxon>Pseudomonadati</taxon>
        <taxon>Pseudomonadota</taxon>
        <taxon>Alphaproteobacteria</taxon>
        <taxon>Hyphomicrobiales</taxon>
        <taxon>Nitrobacteraceae</taxon>
        <taxon>Bradyrhizobium</taxon>
    </lineage>
</organism>
<evidence type="ECO:0000256" key="4">
    <source>
        <dbReference type="ARBA" id="ARBA00022801"/>
    </source>
</evidence>
<sequence>MFTILPTLRRTGLVLAVSAAALASVARADDPPQPRSEAASPAGQKGGRAANPQSATQASPSAAEPHRLPPDSTTKQTLDLPGRTLNFAATAGSIRVFDGKGEPLADIAYTSYQLDGADRATRPVTFLFNGGPGASSAWLQFGAAGPWRLPLDGEALSPSASPEVKPNAETWLDFTDLVFIDPVSTGYSRFIASGEDARKSFYSVDGDVNAIALVIRRWLEKHDRLTSPKYVAGESYGGIRGPKVVRQLQLQHGVGVKGLILVSPLLDFREFTGTSLLQYVATLPSYVAVAREAKGPVKRADLADVEAYARGEFLADLVKGEADKEATNRLADKVAALTGIDQAVSRRLAGRFDVGEFRREFDRKNGKVTGRYDASVRGFDPYPDSSSSRFGDPSGDALQAPLTSAAVDVLTRKLNWRPDGSYEVLNGSVEGHWDFGRGINPPQSVSDLRQILATDAKLNVLVAHGLFDLATPYFGTKRVLDQMPGFATQRVKFVVYPGGHMFYSQGGSRQVFRSEVEALIRE</sequence>
<name>A0A1C3WG26_9BRAD</name>
<evidence type="ECO:0000256" key="2">
    <source>
        <dbReference type="ARBA" id="ARBA00022670"/>
    </source>
</evidence>
<evidence type="ECO:0000256" key="3">
    <source>
        <dbReference type="ARBA" id="ARBA00022729"/>
    </source>
</evidence>
<evidence type="ECO:0000313" key="9">
    <source>
        <dbReference type="Proteomes" id="UP000199184"/>
    </source>
</evidence>
<feature type="compositionally biased region" description="Low complexity" evidence="6">
    <location>
        <begin position="49"/>
        <end position="63"/>
    </location>
</feature>
<gene>
    <name evidence="8" type="ORF">GA0061098_1007349</name>
</gene>
<feature type="signal peptide" evidence="7">
    <location>
        <begin position="1"/>
        <end position="28"/>
    </location>
</feature>
<keyword evidence="5" id="KW-0325">Glycoprotein</keyword>
<dbReference type="InterPro" id="IPR001563">
    <property type="entry name" value="Peptidase_S10"/>
</dbReference>
<keyword evidence="4" id="KW-0378">Hydrolase</keyword>
<reference evidence="9" key="1">
    <citation type="submission" date="2016-08" db="EMBL/GenBank/DDBJ databases">
        <authorList>
            <person name="Varghese N."/>
            <person name="Submissions Spin"/>
        </authorList>
    </citation>
    <scope>NUCLEOTIDE SEQUENCE [LARGE SCALE GENOMIC DNA]</scope>
    <source>
        <strain evidence="9">ERR11</strain>
    </source>
</reference>
<evidence type="ECO:0000313" key="8">
    <source>
        <dbReference type="EMBL" id="SCB38930.1"/>
    </source>
</evidence>
<protein>
    <submittedName>
        <fullName evidence="8">Carboxypeptidase C (Cathepsin A)</fullName>
    </submittedName>
</protein>
<dbReference type="GO" id="GO:0006508">
    <property type="term" value="P:proteolysis"/>
    <property type="evidence" value="ECO:0007669"/>
    <property type="project" value="UniProtKB-KW"/>
</dbReference>
<keyword evidence="9" id="KW-1185">Reference proteome</keyword>
<dbReference type="Proteomes" id="UP000199184">
    <property type="component" value="Unassembled WGS sequence"/>
</dbReference>
<dbReference type="PANTHER" id="PTHR11802:SF3">
    <property type="entry name" value="RETINOID-INDUCIBLE SERINE CARBOXYPEPTIDASE"/>
    <property type="match status" value="1"/>
</dbReference>
<dbReference type="EMBL" id="FMAI01000007">
    <property type="protein sequence ID" value="SCB38930.1"/>
    <property type="molecule type" value="Genomic_DNA"/>
</dbReference>
<dbReference type="PANTHER" id="PTHR11802">
    <property type="entry name" value="SERINE PROTEASE FAMILY S10 SERINE CARBOXYPEPTIDASE"/>
    <property type="match status" value="1"/>
</dbReference>
<dbReference type="PROSITE" id="PS00131">
    <property type="entry name" value="CARBOXYPEPT_SER_SER"/>
    <property type="match status" value="1"/>
</dbReference>
<proteinExistence type="predicted"/>
<accession>A0A1C3WG26</accession>
<dbReference type="Pfam" id="PF00450">
    <property type="entry name" value="Peptidase_S10"/>
    <property type="match status" value="1"/>
</dbReference>
<dbReference type="GO" id="GO:0004185">
    <property type="term" value="F:serine-type carboxypeptidase activity"/>
    <property type="evidence" value="ECO:0007669"/>
    <property type="project" value="InterPro"/>
</dbReference>
<evidence type="ECO:0000256" key="7">
    <source>
        <dbReference type="SAM" id="SignalP"/>
    </source>
</evidence>
<keyword evidence="3 7" id="KW-0732">Signal</keyword>
<dbReference type="SUPFAM" id="SSF53474">
    <property type="entry name" value="alpha/beta-Hydrolases"/>
    <property type="match status" value="1"/>
</dbReference>
<evidence type="ECO:0000256" key="6">
    <source>
        <dbReference type="SAM" id="MobiDB-lite"/>
    </source>
</evidence>
<keyword evidence="1 8" id="KW-0121">Carboxypeptidase</keyword>
<dbReference type="InterPro" id="IPR029058">
    <property type="entry name" value="AB_hydrolase_fold"/>
</dbReference>
<dbReference type="Gene3D" id="3.40.50.1820">
    <property type="entry name" value="alpha/beta hydrolase"/>
    <property type="match status" value="1"/>
</dbReference>
<evidence type="ECO:0000256" key="5">
    <source>
        <dbReference type="ARBA" id="ARBA00023180"/>
    </source>
</evidence>
<feature type="chain" id="PRO_5008685594" evidence="7">
    <location>
        <begin position="29"/>
        <end position="522"/>
    </location>
</feature>
<evidence type="ECO:0000256" key="1">
    <source>
        <dbReference type="ARBA" id="ARBA00022645"/>
    </source>
</evidence>
<dbReference type="AlphaFoldDB" id="A0A1C3WG26"/>
<dbReference type="InterPro" id="IPR018202">
    <property type="entry name" value="Ser_caboxypep_ser_AS"/>
</dbReference>